<feature type="domain" description="Ribosome biogenesis protein BMS1/TSR1 C-terminal" evidence="1">
    <location>
        <begin position="8"/>
        <end position="71"/>
    </location>
</feature>
<organism evidence="2 3">
    <name type="scientific">Papaver somniferum</name>
    <name type="common">Opium poppy</name>
    <dbReference type="NCBI Taxonomy" id="3469"/>
    <lineage>
        <taxon>Eukaryota</taxon>
        <taxon>Viridiplantae</taxon>
        <taxon>Streptophyta</taxon>
        <taxon>Embryophyta</taxon>
        <taxon>Tracheophyta</taxon>
        <taxon>Spermatophyta</taxon>
        <taxon>Magnoliopsida</taxon>
        <taxon>Ranunculales</taxon>
        <taxon>Papaveraceae</taxon>
        <taxon>Papaveroideae</taxon>
        <taxon>Papaver</taxon>
    </lineage>
</organism>
<dbReference type="InterPro" id="IPR039761">
    <property type="entry name" value="Bms1/Tsr1"/>
</dbReference>
<dbReference type="GO" id="GO:0030686">
    <property type="term" value="C:90S preribosome"/>
    <property type="evidence" value="ECO:0007669"/>
    <property type="project" value="TreeGrafter"/>
</dbReference>
<dbReference type="GO" id="GO:0003924">
    <property type="term" value="F:GTPase activity"/>
    <property type="evidence" value="ECO:0007669"/>
    <property type="project" value="TreeGrafter"/>
</dbReference>
<keyword evidence="3" id="KW-1185">Reference proteome</keyword>
<dbReference type="AlphaFoldDB" id="A0A4Y7JQK1"/>
<sequence length="97" mass="11308">MGNCLEFEGMRKGTYLRLEVCDVPSEMVENFDPYHPILVGGISLEEENVGYMQARLKQHSWHTKLLKTRSDHCFNWLETLPDDTGVCRGRNQTNWFS</sequence>
<protein>
    <recommendedName>
        <fullName evidence="1">Ribosome biogenesis protein BMS1/TSR1 C-terminal domain-containing protein</fullName>
    </recommendedName>
</protein>
<dbReference type="PANTHER" id="PTHR12858:SF2">
    <property type="entry name" value="RIBOSOME BIOGENESIS PROTEIN BMS1 HOMOLOG"/>
    <property type="match status" value="1"/>
</dbReference>
<dbReference type="STRING" id="3469.A0A4Y7JQK1"/>
<proteinExistence type="predicted"/>
<evidence type="ECO:0000259" key="1">
    <source>
        <dbReference type="Pfam" id="PF04950"/>
    </source>
</evidence>
<name>A0A4Y7JQK1_PAPSO</name>
<dbReference type="GO" id="GO:0000462">
    <property type="term" value="P:maturation of SSU-rRNA from tricistronic rRNA transcript (SSU-rRNA, 5.8S rRNA, LSU-rRNA)"/>
    <property type="evidence" value="ECO:0007669"/>
    <property type="project" value="TreeGrafter"/>
</dbReference>
<dbReference type="GO" id="GO:0034511">
    <property type="term" value="F:U3 snoRNA binding"/>
    <property type="evidence" value="ECO:0007669"/>
    <property type="project" value="TreeGrafter"/>
</dbReference>
<accession>A0A4Y7JQK1</accession>
<evidence type="ECO:0000313" key="3">
    <source>
        <dbReference type="Proteomes" id="UP000316621"/>
    </source>
</evidence>
<dbReference type="Gramene" id="RZC62231">
    <property type="protein sequence ID" value="RZC62231"/>
    <property type="gene ID" value="C5167_023998"/>
</dbReference>
<dbReference type="EMBL" id="CM010719">
    <property type="protein sequence ID" value="RZC62231.1"/>
    <property type="molecule type" value="Genomic_DNA"/>
</dbReference>
<evidence type="ECO:0000313" key="2">
    <source>
        <dbReference type="EMBL" id="RZC62231.1"/>
    </source>
</evidence>
<dbReference type="GO" id="GO:0005525">
    <property type="term" value="F:GTP binding"/>
    <property type="evidence" value="ECO:0007669"/>
    <property type="project" value="TreeGrafter"/>
</dbReference>
<gene>
    <name evidence="2" type="ORF">C5167_023998</name>
</gene>
<reference evidence="2 3" key="1">
    <citation type="journal article" date="2018" name="Science">
        <title>The opium poppy genome and morphinan production.</title>
        <authorList>
            <person name="Guo L."/>
            <person name="Winzer T."/>
            <person name="Yang X."/>
            <person name="Li Y."/>
            <person name="Ning Z."/>
            <person name="He Z."/>
            <person name="Teodor R."/>
            <person name="Lu Y."/>
            <person name="Bowser T.A."/>
            <person name="Graham I.A."/>
            <person name="Ye K."/>
        </authorList>
    </citation>
    <scope>NUCLEOTIDE SEQUENCE [LARGE SCALE GENOMIC DNA]</scope>
    <source>
        <strain evidence="3">cv. HN1</strain>
        <tissue evidence="2">Leaves</tissue>
    </source>
</reference>
<dbReference type="Pfam" id="PF04950">
    <property type="entry name" value="RIBIOP_C"/>
    <property type="match status" value="1"/>
</dbReference>
<dbReference type="PANTHER" id="PTHR12858">
    <property type="entry name" value="RIBOSOME BIOGENESIS PROTEIN"/>
    <property type="match status" value="1"/>
</dbReference>
<dbReference type="InterPro" id="IPR007034">
    <property type="entry name" value="BMS1_TSR1_C"/>
</dbReference>
<dbReference type="Proteomes" id="UP000316621">
    <property type="component" value="Chromosome 5"/>
</dbReference>
<dbReference type="GO" id="GO:0000479">
    <property type="term" value="P:endonucleolytic cleavage of tricistronic rRNA transcript (SSU-rRNA, 5.8S rRNA, LSU-rRNA)"/>
    <property type="evidence" value="ECO:0007669"/>
    <property type="project" value="TreeGrafter"/>
</dbReference>